<dbReference type="PANTHER" id="PTHR10696">
    <property type="entry name" value="GAMMA-BUTYROBETAINE HYDROXYLASE-RELATED"/>
    <property type="match status" value="1"/>
</dbReference>
<evidence type="ECO:0000259" key="8">
    <source>
        <dbReference type="Pfam" id="PF06155"/>
    </source>
</evidence>
<evidence type="ECO:0000256" key="1">
    <source>
        <dbReference type="ARBA" id="ARBA00001954"/>
    </source>
</evidence>
<dbReference type="GO" id="GO:0005739">
    <property type="term" value="C:mitochondrion"/>
    <property type="evidence" value="ECO:0007669"/>
    <property type="project" value="TreeGrafter"/>
</dbReference>
<dbReference type="InterPro" id="IPR038492">
    <property type="entry name" value="GBBH-like_N_sf"/>
</dbReference>
<evidence type="ECO:0000256" key="6">
    <source>
        <dbReference type="ARBA" id="ARBA00023004"/>
    </source>
</evidence>
<proteinExistence type="inferred from homology"/>
<keyword evidence="6" id="KW-0408">Iron</keyword>
<comment type="similarity">
    <text evidence="2">Belongs to the gamma-BBH/TMLD family.</text>
</comment>
<name>A0A284RPJ3_ARMOS</name>
<dbReference type="InterPro" id="IPR010376">
    <property type="entry name" value="GBBH-like_N"/>
</dbReference>
<evidence type="ECO:0000256" key="2">
    <source>
        <dbReference type="ARBA" id="ARBA00008654"/>
    </source>
</evidence>
<dbReference type="InterPro" id="IPR003819">
    <property type="entry name" value="TauD/TfdA-like"/>
</dbReference>
<keyword evidence="4" id="KW-0223">Dioxygenase</keyword>
<dbReference type="InterPro" id="IPR042098">
    <property type="entry name" value="TauD-like_sf"/>
</dbReference>
<evidence type="ECO:0000259" key="7">
    <source>
        <dbReference type="Pfam" id="PF02668"/>
    </source>
</evidence>
<gene>
    <name evidence="9" type="ORF">ARMOST_14094</name>
</gene>
<dbReference type="Pfam" id="PF06155">
    <property type="entry name" value="GBBH-like_N"/>
    <property type="match status" value="1"/>
</dbReference>
<reference evidence="10" key="1">
    <citation type="journal article" date="2017" name="Nat. Ecol. Evol.">
        <title>Genome expansion and lineage-specific genetic innovations in the forest pathogenic fungi Armillaria.</title>
        <authorList>
            <person name="Sipos G."/>
            <person name="Prasanna A.N."/>
            <person name="Walter M.C."/>
            <person name="O'Connor E."/>
            <person name="Balint B."/>
            <person name="Krizsan K."/>
            <person name="Kiss B."/>
            <person name="Hess J."/>
            <person name="Varga T."/>
            <person name="Slot J."/>
            <person name="Riley R."/>
            <person name="Boka B."/>
            <person name="Rigling D."/>
            <person name="Barry K."/>
            <person name="Lee J."/>
            <person name="Mihaltcheva S."/>
            <person name="LaButti K."/>
            <person name="Lipzen A."/>
            <person name="Waldron R."/>
            <person name="Moloney N.M."/>
            <person name="Sperisen C."/>
            <person name="Kredics L."/>
            <person name="Vagvoelgyi C."/>
            <person name="Patrignani A."/>
            <person name="Fitzpatrick D."/>
            <person name="Nagy I."/>
            <person name="Doyle S."/>
            <person name="Anderson J.B."/>
            <person name="Grigoriev I.V."/>
            <person name="Gueldener U."/>
            <person name="Muensterkoetter M."/>
            <person name="Nagy L.G."/>
        </authorList>
    </citation>
    <scope>NUCLEOTIDE SEQUENCE [LARGE SCALE GENOMIC DNA]</scope>
    <source>
        <strain evidence="10">C18/9</strain>
    </source>
</reference>
<dbReference type="SUPFAM" id="SSF51197">
    <property type="entry name" value="Clavaminate synthase-like"/>
    <property type="match status" value="1"/>
</dbReference>
<dbReference type="AlphaFoldDB" id="A0A284RPJ3"/>
<dbReference type="GO" id="GO:0046872">
    <property type="term" value="F:metal ion binding"/>
    <property type="evidence" value="ECO:0007669"/>
    <property type="project" value="UniProtKB-KW"/>
</dbReference>
<dbReference type="STRING" id="47428.A0A284RPJ3"/>
<dbReference type="GO" id="GO:0045329">
    <property type="term" value="P:carnitine biosynthetic process"/>
    <property type="evidence" value="ECO:0007669"/>
    <property type="project" value="TreeGrafter"/>
</dbReference>
<dbReference type="CDD" id="cd00250">
    <property type="entry name" value="CAS_like"/>
    <property type="match status" value="1"/>
</dbReference>
<evidence type="ECO:0000313" key="10">
    <source>
        <dbReference type="Proteomes" id="UP000219338"/>
    </source>
</evidence>
<keyword evidence="10" id="KW-1185">Reference proteome</keyword>
<dbReference type="Gene3D" id="3.30.2020.30">
    <property type="match status" value="1"/>
</dbReference>
<dbReference type="Proteomes" id="UP000219338">
    <property type="component" value="Unassembled WGS sequence"/>
</dbReference>
<sequence length="415" mass="47786">MLHARPTLGSLRRQLLPRMLHVRFQSSAQVLINKADLHIPSLGTAFSYLWLRDSCQSSACVHLSNQQKLHRSSDIPLDIRPDHVESLADGLRIRWSDNHESKYTWEFLSRHASPQNLSRFHGDVFKKAWNNASITQTPDLYISYESIKTPSGLLAAIDHICRYGLIFVRGIPNGEASNATCELRNLAERFSEIRETFYGPLWDVVNTVNSRNIAYTNLDLSLHMDLLYFQNPPQYQILHCLRNQVEGGASYFVDALFAAEKLKEQNPFHFDVLTSTLVPFHYINDGHHLRFEHPTIELSKDGKTIIQLNYSPPFQAPLLLSTPPVFFSALREFTRLLNDTRNTYTYTLQEGDAALFDNRRVLHARTAFQDKPGVTTKEGETNRWLKGCYIEADAMWDRGRVLRSQKKHDHTMKSF</sequence>
<feature type="domain" description="TauD/TfdA-like" evidence="7">
    <location>
        <begin position="157"/>
        <end position="389"/>
    </location>
</feature>
<dbReference type="Pfam" id="PF02668">
    <property type="entry name" value="TauD"/>
    <property type="match status" value="1"/>
</dbReference>
<dbReference type="OrthoDB" id="406634at2759"/>
<dbReference type="Gene3D" id="3.60.130.10">
    <property type="entry name" value="Clavaminate synthase-like"/>
    <property type="match status" value="1"/>
</dbReference>
<dbReference type="OMA" id="MPYFEYK"/>
<protein>
    <recommendedName>
        <fullName evidence="11">Gamma-butyrobetaine dioxygenase</fullName>
    </recommendedName>
</protein>
<evidence type="ECO:0000256" key="5">
    <source>
        <dbReference type="ARBA" id="ARBA00023002"/>
    </source>
</evidence>
<dbReference type="PANTHER" id="PTHR10696:SF25">
    <property type="entry name" value="OXIDOREDUCTASE AIM17-RELATED"/>
    <property type="match status" value="1"/>
</dbReference>
<dbReference type="GO" id="GO:0016706">
    <property type="term" value="F:2-oxoglutarate-dependent dioxygenase activity"/>
    <property type="evidence" value="ECO:0007669"/>
    <property type="project" value="UniProtKB-ARBA"/>
</dbReference>
<dbReference type="InterPro" id="IPR050411">
    <property type="entry name" value="AlphaKG_dependent_hydroxylases"/>
</dbReference>
<dbReference type="EMBL" id="FUEG01000012">
    <property type="protein sequence ID" value="SJL10702.1"/>
    <property type="molecule type" value="Genomic_DNA"/>
</dbReference>
<organism evidence="9 10">
    <name type="scientific">Armillaria ostoyae</name>
    <name type="common">Armillaria root rot fungus</name>
    <dbReference type="NCBI Taxonomy" id="47428"/>
    <lineage>
        <taxon>Eukaryota</taxon>
        <taxon>Fungi</taxon>
        <taxon>Dikarya</taxon>
        <taxon>Basidiomycota</taxon>
        <taxon>Agaricomycotina</taxon>
        <taxon>Agaricomycetes</taxon>
        <taxon>Agaricomycetidae</taxon>
        <taxon>Agaricales</taxon>
        <taxon>Marasmiineae</taxon>
        <taxon>Physalacriaceae</taxon>
        <taxon>Armillaria</taxon>
    </lineage>
</organism>
<evidence type="ECO:0000256" key="3">
    <source>
        <dbReference type="ARBA" id="ARBA00022723"/>
    </source>
</evidence>
<evidence type="ECO:0000313" key="9">
    <source>
        <dbReference type="EMBL" id="SJL10702.1"/>
    </source>
</evidence>
<evidence type="ECO:0008006" key="11">
    <source>
        <dbReference type="Google" id="ProtNLM"/>
    </source>
</evidence>
<comment type="cofactor">
    <cofactor evidence="1">
        <name>Fe(2+)</name>
        <dbReference type="ChEBI" id="CHEBI:29033"/>
    </cofactor>
</comment>
<accession>A0A284RPJ3</accession>
<keyword evidence="3" id="KW-0479">Metal-binding</keyword>
<evidence type="ECO:0000256" key="4">
    <source>
        <dbReference type="ARBA" id="ARBA00022964"/>
    </source>
</evidence>
<feature type="domain" description="Gamma-butyrobetaine hydroxylase-like N-terminal" evidence="8">
    <location>
        <begin position="44"/>
        <end position="108"/>
    </location>
</feature>
<keyword evidence="5" id="KW-0560">Oxidoreductase</keyword>